<dbReference type="SUPFAM" id="SSF54523">
    <property type="entry name" value="Pili subunits"/>
    <property type="match status" value="1"/>
</dbReference>
<feature type="transmembrane region" description="Helical" evidence="11">
    <location>
        <begin position="36"/>
        <end position="57"/>
    </location>
</feature>
<keyword evidence="4" id="KW-0488">Methylation</keyword>
<dbReference type="PROSITE" id="PS00409">
    <property type="entry name" value="PROKAR_NTER_METHYL"/>
    <property type="match status" value="1"/>
</dbReference>
<evidence type="ECO:0000256" key="5">
    <source>
        <dbReference type="ARBA" id="ARBA00022519"/>
    </source>
</evidence>
<dbReference type="InterPro" id="IPR012902">
    <property type="entry name" value="N_methyl_site"/>
</dbReference>
<feature type="domain" description="General secretion pathway GspH" evidence="12">
    <location>
        <begin position="69"/>
        <end position="165"/>
    </location>
</feature>
<evidence type="ECO:0000256" key="8">
    <source>
        <dbReference type="ARBA" id="ARBA00023136"/>
    </source>
</evidence>
<proteinExistence type="inferred from homology"/>
<dbReference type="NCBIfam" id="TIGR02532">
    <property type="entry name" value="IV_pilin_GFxxxE"/>
    <property type="match status" value="1"/>
</dbReference>
<evidence type="ECO:0000256" key="9">
    <source>
        <dbReference type="ARBA" id="ARBA00025772"/>
    </source>
</evidence>
<accession>A0ABW8KIF0</accession>
<sequence length="207" mass="21346">MQVQSQPSGILPGGSRGWRAIRGQAWGPCARRGFTLVELMITVAVAAVLLMIAVPSFKNITLSNRLNTAANDLVNAINVARMEAVKRNANTQFCSNSASANTNDGLGGACGTEAGAVRAMRGNAVDENPVLAGVASLGPPIQINGNLTALRFSAQGQARKAGDATSFGDVVADICTSQMSRDNHRVITMRAGSILATTTSSGDCPSS</sequence>
<reference evidence="13 14" key="1">
    <citation type="submission" date="2020-10" db="EMBL/GenBank/DDBJ databases">
        <title>Phylogeny of dyella-like bacteria.</title>
        <authorList>
            <person name="Fu J."/>
        </authorList>
    </citation>
    <scope>NUCLEOTIDE SEQUENCE [LARGE SCALE GENOMIC DNA]</scope>
    <source>
        <strain evidence="13 14">DKC-1</strain>
    </source>
</reference>
<comment type="subcellular location">
    <subcellularLocation>
        <location evidence="1">Cell inner membrane</location>
        <topology evidence="1">Single-pass membrane protein</topology>
    </subcellularLocation>
</comment>
<dbReference type="EMBL" id="JADIKL010000004">
    <property type="protein sequence ID" value="MFK2931052.1"/>
    <property type="molecule type" value="Genomic_DNA"/>
</dbReference>
<keyword evidence="5" id="KW-0997">Cell inner membrane</keyword>
<organism evidence="13 14">
    <name type="scientific">Dyella agri</name>
    <dbReference type="NCBI Taxonomy" id="1926869"/>
    <lineage>
        <taxon>Bacteria</taxon>
        <taxon>Pseudomonadati</taxon>
        <taxon>Pseudomonadota</taxon>
        <taxon>Gammaproteobacteria</taxon>
        <taxon>Lysobacterales</taxon>
        <taxon>Rhodanobacteraceae</taxon>
        <taxon>Dyella</taxon>
    </lineage>
</organism>
<gene>
    <name evidence="13" type="ORF">ISP14_09635</name>
</gene>
<comment type="similarity">
    <text evidence="9">Belongs to the GSP H family.</text>
</comment>
<name>A0ABW8KIF0_9GAMM</name>
<evidence type="ECO:0000256" key="7">
    <source>
        <dbReference type="ARBA" id="ARBA00022989"/>
    </source>
</evidence>
<evidence type="ECO:0000256" key="6">
    <source>
        <dbReference type="ARBA" id="ARBA00022692"/>
    </source>
</evidence>
<evidence type="ECO:0000313" key="14">
    <source>
        <dbReference type="Proteomes" id="UP001620397"/>
    </source>
</evidence>
<evidence type="ECO:0000256" key="4">
    <source>
        <dbReference type="ARBA" id="ARBA00022481"/>
    </source>
</evidence>
<evidence type="ECO:0000256" key="1">
    <source>
        <dbReference type="ARBA" id="ARBA00004377"/>
    </source>
</evidence>
<dbReference type="InterPro" id="IPR045584">
    <property type="entry name" value="Pilin-like"/>
</dbReference>
<keyword evidence="6 11" id="KW-0812">Transmembrane</keyword>
<keyword evidence="3" id="KW-1003">Cell membrane</keyword>
<evidence type="ECO:0000313" key="13">
    <source>
        <dbReference type="EMBL" id="MFK2931052.1"/>
    </source>
</evidence>
<evidence type="ECO:0000256" key="11">
    <source>
        <dbReference type="SAM" id="Phobius"/>
    </source>
</evidence>
<protein>
    <recommendedName>
        <fullName evidence="2">Type II secretion system protein H</fullName>
    </recommendedName>
    <alternativeName>
        <fullName evidence="10">General secretion pathway protein H</fullName>
    </alternativeName>
</protein>
<evidence type="ECO:0000256" key="3">
    <source>
        <dbReference type="ARBA" id="ARBA00022475"/>
    </source>
</evidence>
<dbReference type="Pfam" id="PF07963">
    <property type="entry name" value="N_methyl"/>
    <property type="match status" value="1"/>
</dbReference>
<dbReference type="InterPro" id="IPR022346">
    <property type="entry name" value="T2SS_GspH"/>
</dbReference>
<comment type="caution">
    <text evidence="13">The sequence shown here is derived from an EMBL/GenBank/DDBJ whole genome shotgun (WGS) entry which is preliminary data.</text>
</comment>
<keyword evidence="7 11" id="KW-1133">Transmembrane helix</keyword>
<dbReference type="Proteomes" id="UP001620397">
    <property type="component" value="Unassembled WGS sequence"/>
</dbReference>
<keyword evidence="14" id="KW-1185">Reference proteome</keyword>
<evidence type="ECO:0000259" key="12">
    <source>
        <dbReference type="Pfam" id="PF12019"/>
    </source>
</evidence>
<keyword evidence="8 11" id="KW-0472">Membrane</keyword>
<evidence type="ECO:0000256" key="2">
    <source>
        <dbReference type="ARBA" id="ARBA00021549"/>
    </source>
</evidence>
<dbReference type="RefSeq" id="WP_404538743.1">
    <property type="nucleotide sequence ID" value="NZ_JADIKL010000004.1"/>
</dbReference>
<dbReference type="Gene3D" id="3.30.700.10">
    <property type="entry name" value="Glycoprotein, Type 4 Pilin"/>
    <property type="match status" value="1"/>
</dbReference>
<dbReference type="Pfam" id="PF12019">
    <property type="entry name" value="GspH"/>
    <property type="match status" value="1"/>
</dbReference>
<evidence type="ECO:0000256" key="10">
    <source>
        <dbReference type="ARBA" id="ARBA00030775"/>
    </source>
</evidence>